<evidence type="ECO:0000256" key="1">
    <source>
        <dbReference type="ARBA" id="ARBA00006525"/>
    </source>
</evidence>
<dbReference type="Gene3D" id="3.40.50.450">
    <property type="match status" value="1"/>
</dbReference>
<name>A0A542EH67_9MICO</name>
<protein>
    <submittedName>
        <fullName evidence="4">DNA processing protein</fullName>
    </submittedName>
</protein>
<reference evidence="4 5" key="1">
    <citation type="submission" date="2019-06" db="EMBL/GenBank/DDBJ databases">
        <title>Sequencing the genomes of 1000 actinobacteria strains.</title>
        <authorList>
            <person name="Klenk H.-P."/>
        </authorList>
    </citation>
    <scope>NUCLEOTIDE SEQUENCE [LARGE SCALE GENOMIC DNA]</scope>
    <source>
        <strain evidence="4 5">DSM 19828</strain>
    </source>
</reference>
<comment type="similarity">
    <text evidence="1">Belongs to the DprA/Smf family.</text>
</comment>
<accession>A0A542EH67</accession>
<dbReference type="EMBL" id="VFMO01000001">
    <property type="protein sequence ID" value="TQJ14683.1"/>
    <property type="molecule type" value="Genomic_DNA"/>
</dbReference>
<dbReference type="Pfam" id="PF02481">
    <property type="entry name" value="DNA_processg_A"/>
    <property type="match status" value="1"/>
</dbReference>
<feature type="domain" description="Smf/DprA SLOG" evidence="3">
    <location>
        <begin position="90"/>
        <end position="300"/>
    </location>
</feature>
<dbReference type="InterPro" id="IPR003488">
    <property type="entry name" value="DprA"/>
</dbReference>
<feature type="region of interest" description="Disordered" evidence="2">
    <location>
        <begin position="303"/>
        <end position="336"/>
    </location>
</feature>
<dbReference type="AlphaFoldDB" id="A0A542EH67"/>
<keyword evidence="5" id="KW-1185">Reference proteome</keyword>
<feature type="compositionally biased region" description="Basic and acidic residues" evidence="2">
    <location>
        <begin position="327"/>
        <end position="336"/>
    </location>
</feature>
<evidence type="ECO:0000256" key="2">
    <source>
        <dbReference type="SAM" id="MobiDB-lite"/>
    </source>
</evidence>
<organism evidence="4 5">
    <name type="scientific">Yimella lutea</name>
    <dbReference type="NCBI Taxonomy" id="587872"/>
    <lineage>
        <taxon>Bacteria</taxon>
        <taxon>Bacillati</taxon>
        <taxon>Actinomycetota</taxon>
        <taxon>Actinomycetes</taxon>
        <taxon>Micrococcales</taxon>
        <taxon>Dermacoccaceae</taxon>
        <taxon>Yimella</taxon>
    </lineage>
</organism>
<evidence type="ECO:0000259" key="3">
    <source>
        <dbReference type="Pfam" id="PF02481"/>
    </source>
</evidence>
<dbReference type="SUPFAM" id="SSF102405">
    <property type="entry name" value="MCP/YpsA-like"/>
    <property type="match status" value="1"/>
</dbReference>
<evidence type="ECO:0000313" key="5">
    <source>
        <dbReference type="Proteomes" id="UP000320806"/>
    </source>
</evidence>
<dbReference type="PANTHER" id="PTHR43022">
    <property type="entry name" value="PROTEIN SMF"/>
    <property type="match status" value="1"/>
</dbReference>
<gene>
    <name evidence="4" type="ORF">FB459_2181</name>
</gene>
<evidence type="ECO:0000313" key="4">
    <source>
        <dbReference type="EMBL" id="TQJ14683.1"/>
    </source>
</evidence>
<dbReference type="Proteomes" id="UP000320806">
    <property type="component" value="Unassembled WGS sequence"/>
</dbReference>
<dbReference type="InterPro" id="IPR057666">
    <property type="entry name" value="DrpA_SLOG"/>
</dbReference>
<proteinExistence type="inferred from homology"/>
<comment type="caution">
    <text evidence="4">The sequence shown here is derived from an EMBL/GenBank/DDBJ whole genome shotgun (WGS) entry which is preliminary data.</text>
</comment>
<dbReference type="GO" id="GO:0009294">
    <property type="term" value="P:DNA-mediated transformation"/>
    <property type="evidence" value="ECO:0007669"/>
    <property type="project" value="InterPro"/>
</dbReference>
<dbReference type="PANTHER" id="PTHR43022:SF1">
    <property type="entry name" value="PROTEIN SMF"/>
    <property type="match status" value="1"/>
</dbReference>
<sequence length="336" mass="34831">MMVSIAEQVAGERMARMVLSMIAEPDDQVTGHVLAQTGGVETLRLLEGDDPIPKMSSGGALLWRERLAGHLTPDLLDRVASAEKQGIGTLIPADREWPAGLNDLGIRAPYVLWTRGAASFLTYPLRDRVTITGARSATPYGMEVAGDLAANLADDERIIVAGGAFGIEGATHRGALAQGGHTVAVLACGVDRAYPSAHRELLEQIGDAGLLASELPPGTAPSRERFLARGRLLAALSGVTVIPEAGVRSGAMPIAAHAHALRCGVGAVPGPVTSVASAGPHELIKRGVASIVTTTSDVTVLLDSGPAGKRAPRRSGLGPEFGSRRPSAREEPGRSL</sequence>